<proteinExistence type="predicted"/>
<dbReference type="GO" id="GO:0030008">
    <property type="term" value="C:TRAPP complex"/>
    <property type="evidence" value="ECO:0007669"/>
    <property type="project" value="InterPro"/>
</dbReference>
<keyword evidence="6" id="KW-0333">Golgi apparatus</keyword>
<evidence type="ECO:0000256" key="2">
    <source>
        <dbReference type="ARBA" id="ARBA00004555"/>
    </source>
</evidence>
<dbReference type="InterPro" id="IPR007233">
    <property type="entry name" value="TRAPPC"/>
</dbReference>
<evidence type="ECO:0000256" key="1">
    <source>
        <dbReference type="ARBA" id="ARBA00004240"/>
    </source>
</evidence>
<name>A0A9P6WFU7_9ASCO</name>
<keyword evidence="4" id="KW-0256">Endoplasmic reticulum</keyword>
<dbReference type="SUPFAM" id="SSF64356">
    <property type="entry name" value="SNARE-like"/>
    <property type="match status" value="1"/>
</dbReference>
<dbReference type="GO" id="GO:0005783">
    <property type="term" value="C:endoplasmic reticulum"/>
    <property type="evidence" value="ECO:0007669"/>
    <property type="project" value="UniProtKB-SubCell"/>
</dbReference>
<keyword evidence="8" id="KW-1185">Reference proteome</keyword>
<dbReference type="InterPro" id="IPR011012">
    <property type="entry name" value="Longin-like_dom_sf"/>
</dbReference>
<comment type="subcellular location">
    <subcellularLocation>
        <location evidence="1">Endoplasmic reticulum</location>
    </subcellularLocation>
    <subcellularLocation>
        <location evidence="2">Golgi apparatus</location>
    </subcellularLocation>
</comment>
<comment type="caution">
    <text evidence="7">The sequence shown here is derived from an EMBL/GenBank/DDBJ whole genome shotgun (WGS) entry which is preliminary data.</text>
</comment>
<evidence type="ECO:0008006" key="9">
    <source>
        <dbReference type="Google" id="ProtNLM"/>
    </source>
</evidence>
<dbReference type="EMBL" id="PUHW01000816">
    <property type="protein sequence ID" value="KAG0684497.1"/>
    <property type="molecule type" value="Genomic_DNA"/>
</dbReference>
<evidence type="ECO:0000313" key="7">
    <source>
        <dbReference type="EMBL" id="KAG0684497.1"/>
    </source>
</evidence>
<organism evidence="7 8">
    <name type="scientific">Pichia californica</name>
    <dbReference type="NCBI Taxonomy" id="460514"/>
    <lineage>
        <taxon>Eukaryota</taxon>
        <taxon>Fungi</taxon>
        <taxon>Dikarya</taxon>
        <taxon>Ascomycota</taxon>
        <taxon>Saccharomycotina</taxon>
        <taxon>Pichiomycetes</taxon>
        <taxon>Pichiales</taxon>
        <taxon>Pichiaceae</taxon>
        <taxon>Pichia</taxon>
    </lineage>
</organism>
<dbReference type="Gene3D" id="3.30.450.70">
    <property type="match status" value="1"/>
</dbReference>
<accession>A0A9P6WFU7</accession>
<evidence type="ECO:0000256" key="5">
    <source>
        <dbReference type="ARBA" id="ARBA00022892"/>
    </source>
</evidence>
<evidence type="ECO:0000256" key="6">
    <source>
        <dbReference type="ARBA" id="ARBA00023034"/>
    </source>
</evidence>
<dbReference type="OrthoDB" id="246406at2759"/>
<keyword evidence="5" id="KW-0931">ER-Golgi transport</keyword>
<keyword evidence="3" id="KW-0813">Transport</keyword>
<dbReference type="Proteomes" id="UP000697127">
    <property type="component" value="Unassembled WGS sequence"/>
</dbReference>
<evidence type="ECO:0000256" key="3">
    <source>
        <dbReference type="ARBA" id="ARBA00022448"/>
    </source>
</evidence>
<sequence>MAIYSLYIISKSGSLLYQRDFKTPNSPIKKQNSNDYLIIASNLHGIHTIAAKLTPSAAKPNSS</sequence>
<dbReference type="Pfam" id="PF04099">
    <property type="entry name" value="Sybindin"/>
    <property type="match status" value="1"/>
</dbReference>
<gene>
    <name evidence="7" type="ORF">C6P40_005082</name>
</gene>
<dbReference type="AlphaFoldDB" id="A0A9P6WFU7"/>
<dbReference type="GO" id="GO:0048193">
    <property type="term" value="P:Golgi vesicle transport"/>
    <property type="evidence" value="ECO:0007669"/>
    <property type="project" value="UniProtKB-ARBA"/>
</dbReference>
<protein>
    <recommendedName>
        <fullName evidence="9">Trafficking protein particle complex subunit</fullName>
    </recommendedName>
</protein>
<evidence type="ECO:0000256" key="4">
    <source>
        <dbReference type="ARBA" id="ARBA00022824"/>
    </source>
</evidence>
<reference evidence="7" key="1">
    <citation type="submission" date="2020-11" db="EMBL/GenBank/DDBJ databases">
        <title>Kefir isolates.</title>
        <authorList>
            <person name="Marcisauskas S."/>
            <person name="Kim Y."/>
            <person name="Blasche S."/>
        </authorList>
    </citation>
    <scope>NUCLEOTIDE SEQUENCE</scope>
    <source>
        <strain evidence="7">Olga-1</strain>
    </source>
</reference>
<dbReference type="GO" id="GO:0005794">
    <property type="term" value="C:Golgi apparatus"/>
    <property type="evidence" value="ECO:0007669"/>
    <property type="project" value="UniProtKB-SubCell"/>
</dbReference>
<evidence type="ECO:0000313" key="8">
    <source>
        <dbReference type="Proteomes" id="UP000697127"/>
    </source>
</evidence>
<feature type="non-terminal residue" evidence="7">
    <location>
        <position position="63"/>
    </location>
</feature>